<reference evidence="2" key="1">
    <citation type="submission" date="2019-03" db="EMBL/GenBank/DDBJ databases">
        <authorList>
            <person name="Danneels B."/>
        </authorList>
    </citation>
    <scope>NUCLEOTIDE SEQUENCE</scope>
</reference>
<dbReference type="AlphaFoldDB" id="A0A484RFE6"/>
<protein>
    <submittedName>
        <fullName evidence="2">Oxidoreductase</fullName>
    </submittedName>
</protein>
<name>A0A484RFE6_9ZZZZ</name>
<organism evidence="2">
    <name type="scientific">plant metagenome</name>
    <dbReference type="NCBI Taxonomy" id="1297885"/>
    <lineage>
        <taxon>unclassified sequences</taxon>
        <taxon>metagenomes</taxon>
        <taxon>organismal metagenomes</taxon>
    </lineage>
</organism>
<dbReference type="PANTHER" id="PTHR47129">
    <property type="entry name" value="QUINONE OXIDOREDUCTASE 2"/>
    <property type="match status" value="1"/>
</dbReference>
<dbReference type="SUPFAM" id="SSF51735">
    <property type="entry name" value="NAD(P)-binding Rossmann-fold domains"/>
    <property type="match status" value="1"/>
</dbReference>
<accession>A0A484RFE6</accession>
<dbReference type="EMBL" id="CAADIE010000026">
    <property type="protein sequence ID" value="VFR45307.1"/>
    <property type="molecule type" value="Genomic_DNA"/>
</dbReference>
<sequence>MASRRLIEQSGLPYTVLRVGCLSDYLLHRIPIALRSGGWPTSAAEGVGTFISREEATHAVAAALHSNAPSVGLVGVQGSQALSAQALVDTVKQVFGAHIELEPVDDDALLDGFTSAGVDALTATELVAVDRAMRVGSLDVGSGRSSCLQLGPVASVRDFLAHRRLDILLASKHGWPGVGLFSTTAASLQFP</sequence>
<dbReference type="InterPro" id="IPR036291">
    <property type="entry name" value="NAD(P)-bd_dom_sf"/>
</dbReference>
<dbReference type="Gene3D" id="3.40.50.720">
    <property type="entry name" value="NAD(P)-binding Rossmann-like Domain"/>
    <property type="match status" value="1"/>
</dbReference>
<evidence type="ECO:0000313" key="2">
    <source>
        <dbReference type="EMBL" id="VFR48141.1"/>
    </source>
</evidence>
<evidence type="ECO:0000313" key="1">
    <source>
        <dbReference type="EMBL" id="VFR45307.1"/>
    </source>
</evidence>
<gene>
    <name evidence="1" type="ORF">BER1_4348</name>
    <name evidence="2" type="ORF">BER2_4322</name>
</gene>
<dbReference type="EMBL" id="CAADIH010000027">
    <property type="protein sequence ID" value="VFR48141.1"/>
    <property type="molecule type" value="Genomic_DNA"/>
</dbReference>
<dbReference type="Gene3D" id="3.90.25.10">
    <property type="entry name" value="UDP-galactose 4-epimerase, domain 1"/>
    <property type="match status" value="1"/>
</dbReference>
<dbReference type="PANTHER" id="PTHR47129:SF1">
    <property type="entry name" value="NMRA-LIKE DOMAIN-CONTAINING PROTEIN"/>
    <property type="match status" value="1"/>
</dbReference>
<dbReference type="InterPro" id="IPR052718">
    <property type="entry name" value="NmrA-type_oxidoreductase"/>
</dbReference>
<proteinExistence type="predicted"/>